<dbReference type="EMBL" id="DF977473">
    <property type="protein sequence ID" value="GAP87705.2"/>
    <property type="molecule type" value="Genomic_DNA"/>
</dbReference>
<dbReference type="OrthoDB" id="2013972at2759"/>
<evidence type="ECO:0000256" key="1">
    <source>
        <dbReference type="SAM" id="MobiDB-lite"/>
    </source>
</evidence>
<evidence type="ECO:0000313" key="3">
    <source>
        <dbReference type="Proteomes" id="UP000054516"/>
    </source>
</evidence>
<sequence>MPPLGTAAHILMEKSRSHPRASVQKPGAGDSSLRPTTSSTLAVYSQTDQQASSRHETARPPTSSTSSQSGTQLEWDPAGQSYYGSRATTSSEIDDLNLEPDEFWPRSDSEDDSGGDGGGKALKRTTTAKSSSTARKIRAMFQKFGRSYNKRYEFLPNDAVSLASDPAILTIT</sequence>
<keyword evidence="3" id="KW-1185">Reference proteome</keyword>
<dbReference type="AlphaFoldDB" id="A0A1W2THT0"/>
<feature type="region of interest" description="Disordered" evidence="1">
    <location>
        <begin position="12"/>
        <end position="134"/>
    </location>
</feature>
<organism evidence="2">
    <name type="scientific">Rosellinia necatrix</name>
    <name type="common">White root-rot fungus</name>
    <dbReference type="NCBI Taxonomy" id="77044"/>
    <lineage>
        <taxon>Eukaryota</taxon>
        <taxon>Fungi</taxon>
        <taxon>Dikarya</taxon>
        <taxon>Ascomycota</taxon>
        <taxon>Pezizomycotina</taxon>
        <taxon>Sordariomycetes</taxon>
        <taxon>Xylariomycetidae</taxon>
        <taxon>Xylariales</taxon>
        <taxon>Xylariaceae</taxon>
        <taxon>Rosellinia</taxon>
    </lineage>
</organism>
<name>A0A1W2THT0_ROSNE</name>
<feature type="compositionally biased region" description="Low complexity" evidence="1">
    <location>
        <begin position="124"/>
        <end position="134"/>
    </location>
</feature>
<feature type="compositionally biased region" description="Low complexity" evidence="1">
    <location>
        <begin position="62"/>
        <end position="72"/>
    </location>
</feature>
<protein>
    <submittedName>
        <fullName evidence="2">Uncharacterized protein</fullName>
    </submittedName>
</protein>
<feature type="compositionally biased region" description="Acidic residues" evidence="1">
    <location>
        <begin position="92"/>
        <end position="102"/>
    </location>
</feature>
<dbReference type="Proteomes" id="UP000054516">
    <property type="component" value="Unassembled WGS sequence"/>
</dbReference>
<feature type="compositionally biased region" description="Polar residues" evidence="1">
    <location>
        <begin position="82"/>
        <end position="91"/>
    </location>
</feature>
<dbReference type="STRING" id="77044.A0A1W2THT0"/>
<reference evidence="2" key="1">
    <citation type="submission" date="2016-03" db="EMBL/GenBank/DDBJ databases">
        <title>Draft genome sequence of Rosellinia necatrix.</title>
        <authorList>
            <person name="Kanematsu S."/>
        </authorList>
    </citation>
    <scope>NUCLEOTIDE SEQUENCE [LARGE SCALE GENOMIC DNA]</scope>
    <source>
        <strain evidence="2">W97</strain>
    </source>
</reference>
<proteinExistence type="predicted"/>
<gene>
    <name evidence="2" type="ORF">SAMD00023353_2800310</name>
</gene>
<evidence type="ECO:0000313" key="2">
    <source>
        <dbReference type="EMBL" id="GAP87705.2"/>
    </source>
</evidence>
<accession>A0A1W2THT0</accession>
<feature type="compositionally biased region" description="Polar residues" evidence="1">
    <location>
        <begin position="33"/>
        <end position="52"/>
    </location>
</feature>